<dbReference type="Pfam" id="PF07696">
    <property type="entry name" value="7TMR-DISMED2"/>
    <property type="match status" value="1"/>
</dbReference>
<evidence type="ECO:0000313" key="4">
    <source>
        <dbReference type="EMBL" id="EKO17376.1"/>
    </source>
</evidence>
<dbReference type="PROSITE" id="PS01124">
    <property type="entry name" value="HTH_ARAC_FAMILY_2"/>
    <property type="match status" value="1"/>
</dbReference>
<dbReference type="GO" id="GO:0003700">
    <property type="term" value="F:DNA-binding transcription factor activity"/>
    <property type="evidence" value="ECO:0007669"/>
    <property type="project" value="InterPro"/>
</dbReference>
<feature type="transmembrane region" description="Helical" evidence="2">
    <location>
        <begin position="304"/>
        <end position="324"/>
    </location>
</feature>
<feature type="domain" description="HTH araC/xylS-type" evidence="3">
    <location>
        <begin position="427"/>
        <end position="528"/>
    </location>
</feature>
<evidence type="ECO:0000259" key="3">
    <source>
        <dbReference type="PROSITE" id="PS01124"/>
    </source>
</evidence>
<gene>
    <name evidence="4" type="ORF">LEP1GSC081_2391</name>
</gene>
<dbReference type="Gene3D" id="1.10.10.60">
    <property type="entry name" value="Homeodomain-like"/>
    <property type="match status" value="1"/>
</dbReference>
<dbReference type="PANTHER" id="PTHR43280:SF2">
    <property type="entry name" value="HTH-TYPE TRANSCRIPTIONAL REGULATOR EXSA"/>
    <property type="match status" value="1"/>
</dbReference>
<feature type="transmembrane region" description="Helical" evidence="2">
    <location>
        <begin position="184"/>
        <end position="204"/>
    </location>
</feature>
<dbReference type="Pfam" id="PF12833">
    <property type="entry name" value="HTH_18"/>
    <property type="match status" value="1"/>
</dbReference>
<feature type="transmembrane region" description="Helical" evidence="2">
    <location>
        <begin position="246"/>
        <end position="267"/>
    </location>
</feature>
<dbReference type="SMART" id="SM00342">
    <property type="entry name" value="HTH_ARAC"/>
    <property type="match status" value="1"/>
</dbReference>
<sequence>MFFLFIKFQRTFTNRFLFLVLFLSFILPKGIHSSPESEICEFEQIEFALDLDPSNEVPKKPRRSLVFLPKESSFLKLGFIKESVWIRFNIKQYPRSRCFLRIPQVTLDGAALFAKSSVQITGDRFRYSERSVDDYYPVFYLEPLDIQKEKNQYYLWIKTSSIINFPIFLESGLEYQKGNYYRNLLILFLLVLSLFIILLIGFIYRQTLDPVYLSIMGFLVFITLEGWVCFANGYKYLWPNVPEFQNITPTLFAFLALACSVCFMVQFLSPSSLHKIFRFLLFGTVIVVVCLAILSSFVLDRALVIKILSWTFVCISVLILVSTFSVIKSFSPARKIILCMIPIIGSGLITILYYLDLLKYNEYYVHAYLLSLPSIYIVITVSLKDREKFVKRKFLSRAYDIRQMQEKLNLPVQAQGQNKTPSLQFSLDYLLRVERIFKNPELSKKDFAEILRIAPNDLDRFVQEFSNLQSFEIYVNRYRVEEAKHLLKTRKDLKSSEIAHRSGFVSGREMEKSFKTLTGMTSAEYKLMLFPDSI</sequence>
<dbReference type="Proteomes" id="UP000006253">
    <property type="component" value="Unassembled WGS sequence"/>
</dbReference>
<dbReference type="Gene3D" id="2.60.40.2380">
    <property type="match status" value="1"/>
</dbReference>
<evidence type="ECO:0000256" key="2">
    <source>
        <dbReference type="SAM" id="Phobius"/>
    </source>
</evidence>
<keyword evidence="2" id="KW-1133">Transmembrane helix</keyword>
<dbReference type="Pfam" id="PF07695">
    <property type="entry name" value="7TMR-DISM_7TM"/>
    <property type="match status" value="1"/>
</dbReference>
<name>A0A0E2B925_9LEPT</name>
<accession>A0A0E2B925</accession>
<evidence type="ECO:0000256" key="1">
    <source>
        <dbReference type="ARBA" id="ARBA00023125"/>
    </source>
</evidence>
<evidence type="ECO:0000313" key="5">
    <source>
        <dbReference type="Proteomes" id="UP000006253"/>
    </source>
</evidence>
<feature type="transmembrane region" description="Helical" evidence="2">
    <location>
        <begin position="279"/>
        <end position="298"/>
    </location>
</feature>
<feature type="transmembrane region" description="Helical" evidence="2">
    <location>
        <begin position="363"/>
        <end position="383"/>
    </location>
</feature>
<dbReference type="AlphaFoldDB" id="A0A0E2B925"/>
<dbReference type="PANTHER" id="PTHR43280">
    <property type="entry name" value="ARAC-FAMILY TRANSCRIPTIONAL REGULATOR"/>
    <property type="match status" value="1"/>
</dbReference>
<keyword evidence="2" id="KW-0472">Membrane</keyword>
<comment type="caution">
    <text evidence="4">The sequence shown here is derived from an EMBL/GenBank/DDBJ whole genome shotgun (WGS) entry which is preliminary data.</text>
</comment>
<protein>
    <submittedName>
        <fullName evidence="4">7TM diverse intracellular signaling</fullName>
    </submittedName>
</protein>
<dbReference type="InterPro" id="IPR011622">
    <property type="entry name" value="7TMR_DISM_rcpt_extracell_dom2"/>
</dbReference>
<keyword evidence="1" id="KW-0238">DNA-binding</keyword>
<dbReference type="InterPro" id="IPR018060">
    <property type="entry name" value="HTH_AraC"/>
</dbReference>
<dbReference type="RefSeq" id="WP_004764401.1">
    <property type="nucleotide sequence ID" value="NZ_AHMY02000011.1"/>
</dbReference>
<dbReference type="InterPro" id="IPR011623">
    <property type="entry name" value="7TMR_DISM_rcpt_extracell_dom1"/>
</dbReference>
<proteinExistence type="predicted"/>
<keyword evidence="2" id="KW-0812">Transmembrane</keyword>
<feature type="transmembrane region" description="Helical" evidence="2">
    <location>
        <begin position="211"/>
        <end position="234"/>
    </location>
</feature>
<organism evidence="4 5">
    <name type="scientific">Leptospira kirschneri str. H1</name>
    <dbReference type="NCBI Taxonomy" id="1049966"/>
    <lineage>
        <taxon>Bacteria</taxon>
        <taxon>Pseudomonadati</taxon>
        <taxon>Spirochaetota</taxon>
        <taxon>Spirochaetia</taxon>
        <taxon>Leptospirales</taxon>
        <taxon>Leptospiraceae</taxon>
        <taxon>Leptospira</taxon>
    </lineage>
</organism>
<dbReference type="GO" id="GO:0043565">
    <property type="term" value="F:sequence-specific DNA binding"/>
    <property type="evidence" value="ECO:0007669"/>
    <property type="project" value="InterPro"/>
</dbReference>
<dbReference type="EMBL" id="AHMY02000011">
    <property type="protein sequence ID" value="EKO17376.1"/>
    <property type="molecule type" value="Genomic_DNA"/>
</dbReference>
<feature type="transmembrane region" description="Helical" evidence="2">
    <location>
        <begin position="336"/>
        <end position="357"/>
    </location>
</feature>
<reference evidence="4 5" key="1">
    <citation type="submission" date="2012-10" db="EMBL/GenBank/DDBJ databases">
        <authorList>
            <person name="Harkins D.M."/>
            <person name="Durkin A.S."/>
            <person name="Brinkac L.M."/>
            <person name="Selengut J.D."/>
            <person name="Sanka R."/>
            <person name="DePew J."/>
            <person name="Purushe J."/>
            <person name="Peacock S.J."/>
            <person name="Thaipadungpanit J."/>
            <person name="Wuthiekanun V.W."/>
            <person name="Day N.P."/>
            <person name="Vinetz J.M."/>
            <person name="Sutton G.G."/>
            <person name="Nelson W.C."/>
            <person name="Fouts D.E."/>
        </authorList>
    </citation>
    <scope>NUCLEOTIDE SEQUENCE [LARGE SCALE GENOMIC DNA]</scope>
    <source>
        <strain evidence="4 5">H1</strain>
    </source>
</reference>